<accession>A0A3M2LQ74</accession>
<keyword evidence="4 7" id="KW-0812">Transmembrane</keyword>
<feature type="domain" description="ABC transmembrane type-1" evidence="8">
    <location>
        <begin position="120"/>
        <end position="328"/>
    </location>
</feature>
<keyword evidence="6 7" id="KW-0472">Membrane</keyword>
<evidence type="ECO:0000256" key="1">
    <source>
        <dbReference type="ARBA" id="ARBA00004651"/>
    </source>
</evidence>
<evidence type="ECO:0000259" key="8">
    <source>
        <dbReference type="PROSITE" id="PS50928"/>
    </source>
</evidence>
<gene>
    <name evidence="9" type="ORF">EBO15_31070</name>
</gene>
<evidence type="ECO:0000256" key="5">
    <source>
        <dbReference type="ARBA" id="ARBA00022989"/>
    </source>
</evidence>
<feature type="transmembrane region" description="Helical" evidence="7">
    <location>
        <begin position="259"/>
        <end position="285"/>
    </location>
</feature>
<dbReference type="EMBL" id="RFFG01000075">
    <property type="protein sequence ID" value="RMI39020.1"/>
    <property type="molecule type" value="Genomic_DNA"/>
</dbReference>
<comment type="subcellular location">
    <subcellularLocation>
        <location evidence="1 7">Cell membrane</location>
        <topology evidence="1 7">Multi-pass membrane protein</topology>
    </subcellularLocation>
</comment>
<name>A0A3M2LQ74_9ACTN</name>
<evidence type="ECO:0000313" key="9">
    <source>
        <dbReference type="EMBL" id="RMI39020.1"/>
    </source>
</evidence>
<dbReference type="OrthoDB" id="3427645at2"/>
<feature type="transmembrane region" description="Helical" evidence="7">
    <location>
        <begin position="124"/>
        <end position="144"/>
    </location>
</feature>
<dbReference type="PANTHER" id="PTHR43163">
    <property type="entry name" value="DIPEPTIDE TRANSPORT SYSTEM PERMEASE PROTEIN DPPB-RELATED"/>
    <property type="match status" value="1"/>
</dbReference>
<evidence type="ECO:0000256" key="6">
    <source>
        <dbReference type="ARBA" id="ARBA00023136"/>
    </source>
</evidence>
<evidence type="ECO:0000256" key="2">
    <source>
        <dbReference type="ARBA" id="ARBA00022448"/>
    </source>
</evidence>
<comment type="caution">
    <text evidence="9">The sequence shown here is derived from an EMBL/GenBank/DDBJ whole genome shotgun (WGS) entry which is preliminary data.</text>
</comment>
<keyword evidence="5 7" id="KW-1133">Transmembrane helix</keyword>
<feature type="transmembrane region" description="Helical" evidence="7">
    <location>
        <begin position="156"/>
        <end position="180"/>
    </location>
</feature>
<evidence type="ECO:0000256" key="7">
    <source>
        <dbReference type="RuleBase" id="RU363032"/>
    </source>
</evidence>
<feature type="transmembrane region" description="Helical" evidence="7">
    <location>
        <begin position="200"/>
        <end position="219"/>
    </location>
</feature>
<dbReference type="GO" id="GO:0055085">
    <property type="term" value="P:transmembrane transport"/>
    <property type="evidence" value="ECO:0007669"/>
    <property type="project" value="InterPro"/>
</dbReference>
<reference evidence="9 10" key="1">
    <citation type="submission" date="2018-10" db="EMBL/GenBank/DDBJ databases">
        <title>Isolation from soil.</title>
        <authorList>
            <person name="Hu J."/>
        </authorList>
    </citation>
    <scope>NUCLEOTIDE SEQUENCE [LARGE SCALE GENOMIC DNA]</scope>
    <source>
        <strain evidence="9 10">NEAU-Ht49</strain>
    </source>
</reference>
<feature type="transmembrane region" description="Helical" evidence="7">
    <location>
        <begin position="39"/>
        <end position="57"/>
    </location>
</feature>
<sequence length="336" mass="34550">MRARPARRRVAALSRPADTGARRAAHLALRAAAPAGRRALLLVVLLAAVFTAVELLPGDAAGNSAERGESAADLAARRHLLGLDRPLWERFADWMGGLPTGDLGTSAHGQKVTALLADPLPNTLVLAVTAFLLTVALSLLLGCWAAARPGRPADRVIGHASTAAFALPEFVVSAGLLLVLSLWTGWLPAVTVTGGDGRPATWTMLVLPVLALVIPQTGWNTRVVRGALADQASTPHVQAAHLDGLPPHRVLLRHQLPGAVPAIATGVATSTGLLFGGAVVVETLFNYPGIGTVLASAVAARDTPLIAGVVMCAGAVISLVLLAADLVRHATLGART</sequence>
<dbReference type="GO" id="GO:0005886">
    <property type="term" value="C:plasma membrane"/>
    <property type="evidence" value="ECO:0007669"/>
    <property type="project" value="UniProtKB-SubCell"/>
</dbReference>
<dbReference type="Proteomes" id="UP000282674">
    <property type="component" value="Unassembled WGS sequence"/>
</dbReference>
<dbReference type="Gene3D" id="1.10.3720.10">
    <property type="entry name" value="MetI-like"/>
    <property type="match status" value="1"/>
</dbReference>
<keyword evidence="3" id="KW-1003">Cell membrane</keyword>
<comment type="similarity">
    <text evidence="7">Belongs to the binding-protein-dependent transport system permease family.</text>
</comment>
<proteinExistence type="inferred from homology"/>
<dbReference type="InterPro" id="IPR000515">
    <property type="entry name" value="MetI-like"/>
</dbReference>
<organism evidence="9 10">
    <name type="scientific">Actinomadura harenae</name>
    <dbReference type="NCBI Taxonomy" id="2483351"/>
    <lineage>
        <taxon>Bacteria</taxon>
        <taxon>Bacillati</taxon>
        <taxon>Actinomycetota</taxon>
        <taxon>Actinomycetes</taxon>
        <taxon>Streptosporangiales</taxon>
        <taxon>Thermomonosporaceae</taxon>
        <taxon>Actinomadura</taxon>
    </lineage>
</organism>
<evidence type="ECO:0000313" key="10">
    <source>
        <dbReference type="Proteomes" id="UP000282674"/>
    </source>
</evidence>
<keyword evidence="2 7" id="KW-0813">Transport</keyword>
<feature type="transmembrane region" description="Helical" evidence="7">
    <location>
        <begin position="305"/>
        <end position="327"/>
    </location>
</feature>
<keyword evidence="10" id="KW-1185">Reference proteome</keyword>
<dbReference type="AlphaFoldDB" id="A0A3M2LQ74"/>
<evidence type="ECO:0000256" key="4">
    <source>
        <dbReference type="ARBA" id="ARBA00022692"/>
    </source>
</evidence>
<dbReference type="Pfam" id="PF00528">
    <property type="entry name" value="BPD_transp_1"/>
    <property type="match status" value="1"/>
</dbReference>
<protein>
    <submittedName>
        <fullName evidence="9">ABC transporter permease</fullName>
    </submittedName>
</protein>
<dbReference type="CDD" id="cd06261">
    <property type="entry name" value="TM_PBP2"/>
    <property type="match status" value="1"/>
</dbReference>
<dbReference type="SUPFAM" id="SSF161098">
    <property type="entry name" value="MetI-like"/>
    <property type="match status" value="1"/>
</dbReference>
<dbReference type="PANTHER" id="PTHR43163:SF3">
    <property type="entry name" value="PEPTIDE ABC TRANSPORTER PERMEASE PROTEIN"/>
    <property type="match status" value="1"/>
</dbReference>
<dbReference type="PROSITE" id="PS50928">
    <property type="entry name" value="ABC_TM1"/>
    <property type="match status" value="1"/>
</dbReference>
<evidence type="ECO:0000256" key="3">
    <source>
        <dbReference type="ARBA" id="ARBA00022475"/>
    </source>
</evidence>
<dbReference type="InterPro" id="IPR035906">
    <property type="entry name" value="MetI-like_sf"/>
</dbReference>